<dbReference type="GO" id="GO:0010333">
    <property type="term" value="F:terpene synthase activity"/>
    <property type="evidence" value="ECO:0007669"/>
    <property type="project" value="InterPro"/>
</dbReference>
<evidence type="ECO:0000256" key="2">
    <source>
        <dbReference type="ARBA" id="ARBA00022723"/>
    </source>
</evidence>
<feature type="domain" description="Terpene synthase metal-binding" evidence="4">
    <location>
        <begin position="8"/>
        <end position="239"/>
    </location>
</feature>
<dbReference type="InterPro" id="IPR050148">
    <property type="entry name" value="Terpene_synthase-like"/>
</dbReference>
<dbReference type="InterPro" id="IPR005630">
    <property type="entry name" value="Terpene_synthase_metal-bd"/>
</dbReference>
<sequence length="294" mass="33914">MALAPRPGFSRGRLIESYFLSVGMAPLNPKFSDLHKGLTKVFSLITLIDDIYDVHGTLDELELFTTAVESWNIDAVKILSEYMKIFFLALYNTVNELAYDALKENGHDILPYLVKAWSDMLKAFLQETRWCYDKHMPKFDDYLKNALVSISGVVLHIHSYFLLNHTITKEGLEYLENIHMVLKRPSIISRLCNDFATSSPEFKKGETANSIMCYMNENDVSEEVAHTHIQNFINETWKKMNKDLVTNSNFPKYFLETLINLARISHLIYQYDGLGAPKTIVKNQIKELIFEPIN</sequence>
<evidence type="ECO:0000256" key="3">
    <source>
        <dbReference type="ARBA" id="ARBA00022842"/>
    </source>
</evidence>
<reference evidence="5 6" key="1">
    <citation type="submission" date="2023-01" db="EMBL/GenBank/DDBJ databases">
        <authorList>
            <person name="Kreplak J."/>
        </authorList>
    </citation>
    <scope>NUCLEOTIDE SEQUENCE [LARGE SCALE GENOMIC DNA]</scope>
</reference>
<evidence type="ECO:0000256" key="1">
    <source>
        <dbReference type="ARBA" id="ARBA00001946"/>
    </source>
</evidence>
<dbReference type="InterPro" id="IPR034741">
    <property type="entry name" value="Terpene_cyclase-like_1_C"/>
</dbReference>
<dbReference type="Proteomes" id="UP001157006">
    <property type="component" value="Chromosome 6"/>
</dbReference>
<dbReference type="InterPro" id="IPR008949">
    <property type="entry name" value="Isoprenoid_synthase_dom_sf"/>
</dbReference>
<dbReference type="GO" id="GO:0016114">
    <property type="term" value="P:terpenoid biosynthetic process"/>
    <property type="evidence" value="ECO:0007669"/>
    <property type="project" value="InterPro"/>
</dbReference>
<proteinExistence type="predicted"/>
<dbReference type="Gene3D" id="1.10.600.10">
    <property type="entry name" value="Farnesyl Diphosphate Synthase"/>
    <property type="match status" value="1"/>
</dbReference>
<gene>
    <name evidence="5" type="ORF">VFH_VI012080</name>
</gene>
<comment type="cofactor">
    <cofactor evidence="1">
        <name>Mg(2+)</name>
        <dbReference type="ChEBI" id="CHEBI:18420"/>
    </cofactor>
</comment>
<dbReference type="GO" id="GO:0000287">
    <property type="term" value="F:magnesium ion binding"/>
    <property type="evidence" value="ECO:0007669"/>
    <property type="project" value="InterPro"/>
</dbReference>
<accession>A0AAV1B0G2</accession>
<dbReference type="SFLD" id="SFLDG01019">
    <property type="entry name" value="Terpene_Cyclase_Like_1_C_Termi"/>
    <property type="match status" value="1"/>
</dbReference>
<keyword evidence="3" id="KW-0460">Magnesium</keyword>
<dbReference type="SFLD" id="SFLDS00005">
    <property type="entry name" value="Isoprenoid_Synthase_Type_I"/>
    <property type="match status" value="1"/>
</dbReference>
<dbReference type="AlphaFoldDB" id="A0AAV1B0G2"/>
<dbReference type="Pfam" id="PF03936">
    <property type="entry name" value="Terpene_synth_C"/>
    <property type="match status" value="1"/>
</dbReference>
<dbReference type="PANTHER" id="PTHR31225:SF252">
    <property type="entry name" value="TERPENE SYNTHASE 12-RELATED"/>
    <property type="match status" value="1"/>
</dbReference>
<organism evidence="5 6">
    <name type="scientific">Vicia faba</name>
    <name type="common">Broad bean</name>
    <name type="synonym">Faba vulgaris</name>
    <dbReference type="NCBI Taxonomy" id="3906"/>
    <lineage>
        <taxon>Eukaryota</taxon>
        <taxon>Viridiplantae</taxon>
        <taxon>Streptophyta</taxon>
        <taxon>Embryophyta</taxon>
        <taxon>Tracheophyta</taxon>
        <taxon>Spermatophyta</taxon>
        <taxon>Magnoliopsida</taxon>
        <taxon>eudicotyledons</taxon>
        <taxon>Gunneridae</taxon>
        <taxon>Pentapetalae</taxon>
        <taxon>rosids</taxon>
        <taxon>fabids</taxon>
        <taxon>Fabales</taxon>
        <taxon>Fabaceae</taxon>
        <taxon>Papilionoideae</taxon>
        <taxon>50 kb inversion clade</taxon>
        <taxon>NPAAA clade</taxon>
        <taxon>Hologalegina</taxon>
        <taxon>IRL clade</taxon>
        <taxon>Fabeae</taxon>
        <taxon>Vicia</taxon>
    </lineage>
</organism>
<evidence type="ECO:0000313" key="5">
    <source>
        <dbReference type="EMBL" id="CAI8616075.1"/>
    </source>
</evidence>
<name>A0AAV1B0G2_VICFA</name>
<dbReference type="SUPFAM" id="SSF48576">
    <property type="entry name" value="Terpenoid synthases"/>
    <property type="match status" value="1"/>
</dbReference>
<evidence type="ECO:0000259" key="4">
    <source>
        <dbReference type="Pfam" id="PF03936"/>
    </source>
</evidence>
<dbReference type="EMBL" id="OX451741">
    <property type="protein sequence ID" value="CAI8616075.1"/>
    <property type="molecule type" value="Genomic_DNA"/>
</dbReference>
<dbReference type="PANTHER" id="PTHR31225">
    <property type="entry name" value="OS04G0344100 PROTEIN-RELATED"/>
    <property type="match status" value="1"/>
</dbReference>
<keyword evidence="6" id="KW-1185">Reference proteome</keyword>
<keyword evidence="2" id="KW-0479">Metal-binding</keyword>
<protein>
    <recommendedName>
        <fullName evidence="4">Terpene synthase metal-binding domain-containing protein</fullName>
    </recommendedName>
</protein>
<evidence type="ECO:0000313" key="6">
    <source>
        <dbReference type="Proteomes" id="UP001157006"/>
    </source>
</evidence>